<evidence type="ECO:0000313" key="5">
    <source>
        <dbReference type="Proteomes" id="UP000617951"/>
    </source>
</evidence>
<evidence type="ECO:0000256" key="1">
    <source>
        <dbReference type="HAMAP-Rule" id="MF_00095"/>
    </source>
</evidence>
<dbReference type="GO" id="GO:0003677">
    <property type="term" value="F:DNA binding"/>
    <property type="evidence" value="ECO:0007669"/>
    <property type="project" value="InterPro"/>
</dbReference>
<reference evidence="4" key="1">
    <citation type="submission" date="2020-08" db="EMBL/GenBank/DDBJ databases">
        <title>Genome public.</title>
        <authorList>
            <person name="Liu C."/>
            <person name="Sun Q."/>
        </authorList>
    </citation>
    <scope>NUCLEOTIDE SEQUENCE</scope>
    <source>
        <strain evidence="4">NSJ-63</strain>
    </source>
</reference>
<dbReference type="PANTHER" id="PTHR30545">
    <property type="entry name" value="SUGAR FERMENTATION STIMULATION PROTEIN A"/>
    <property type="match status" value="1"/>
</dbReference>
<dbReference type="InterPro" id="IPR005224">
    <property type="entry name" value="SfsA"/>
</dbReference>
<name>A0A926DG48_9FIRM</name>
<dbReference type="RefSeq" id="WP_249279428.1">
    <property type="nucleotide sequence ID" value="NZ_JACRSS010000001.1"/>
</dbReference>
<dbReference type="EMBL" id="JACRSS010000001">
    <property type="protein sequence ID" value="MBC8537526.1"/>
    <property type="molecule type" value="Genomic_DNA"/>
</dbReference>
<dbReference type="Pfam" id="PF17746">
    <property type="entry name" value="SfsA_N"/>
    <property type="match status" value="1"/>
</dbReference>
<dbReference type="CDD" id="cd22359">
    <property type="entry name" value="SfsA-like_bacterial"/>
    <property type="match status" value="1"/>
</dbReference>
<dbReference type="InterPro" id="IPR041465">
    <property type="entry name" value="SfsA_N"/>
</dbReference>
<protein>
    <recommendedName>
        <fullName evidence="1">Sugar fermentation stimulation protein homolog</fullName>
    </recommendedName>
</protein>
<evidence type="ECO:0000259" key="2">
    <source>
        <dbReference type="Pfam" id="PF03749"/>
    </source>
</evidence>
<dbReference type="Pfam" id="PF03749">
    <property type="entry name" value="SfsA"/>
    <property type="match status" value="1"/>
</dbReference>
<organism evidence="4 5">
    <name type="scientific">Guopingia tenuis</name>
    <dbReference type="NCBI Taxonomy" id="2763656"/>
    <lineage>
        <taxon>Bacteria</taxon>
        <taxon>Bacillati</taxon>
        <taxon>Bacillota</taxon>
        <taxon>Clostridia</taxon>
        <taxon>Christensenellales</taxon>
        <taxon>Christensenellaceae</taxon>
        <taxon>Guopingia</taxon>
    </lineage>
</organism>
<comment type="similarity">
    <text evidence="1">Belongs to the SfsA family.</text>
</comment>
<dbReference type="PANTHER" id="PTHR30545:SF2">
    <property type="entry name" value="SUGAR FERMENTATION STIMULATION PROTEIN A"/>
    <property type="match status" value="1"/>
</dbReference>
<keyword evidence="5" id="KW-1185">Reference proteome</keyword>
<dbReference type="NCBIfam" id="TIGR00230">
    <property type="entry name" value="sfsA"/>
    <property type="match status" value="1"/>
</dbReference>
<gene>
    <name evidence="1 4" type="primary">sfsA</name>
    <name evidence="4" type="ORF">H8693_01080</name>
</gene>
<dbReference type="InterPro" id="IPR040452">
    <property type="entry name" value="SfsA_C"/>
</dbReference>
<dbReference type="AlphaFoldDB" id="A0A926DG48"/>
<evidence type="ECO:0000259" key="3">
    <source>
        <dbReference type="Pfam" id="PF17746"/>
    </source>
</evidence>
<feature type="domain" description="SfsA N-terminal OB" evidence="3">
    <location>
        <begin position="12"/>
        <end position="76"/>
    </location>
</feature>
<evidence type="ECO:0000313" key="4">
    <source>
        <dbReference type="EMBL" id="MBC8537526.1"/>
    </source>
</evidence>
<proteinExistence type="inferred from homology"/>
<sequence length="230" mass="25514">MKYCKVCPAVFLERPNRFIALCQLNGETVKAHVKNTGRCRELLVPGAAVILEESENPSRKTRYSLIAVWKGAMLVNMDSQAPNKVLGEAMRQGFQLPGMTEPVQLLQGEKTYGDSRLDFYGETAAEKLWIEVKGVTLEENGCALFPDAPTSRGERHIRELIRAAKEGFAAYIVFVIQMQGVKSFSPNRRTHPAFAEALLEADRAGVHIAAYDCRVAPGEIRLDAPVPIRL</sequence>
<dbReference type="Proteomes" id="UP000617951">
    <property type="component" value="Unassembled WGS sequence"/>
</dbReference>
<comment type="caution">
    <text evidence="4">The sequence shown here is derived from an EMBL/GenBank/DDBJ whole genome shotgun (WGS) entry which is preliminary data.</text>
</comment>
<dbReference type="Gene3D" id="2.40.50.580">
    <property type="match status" value="1"/>
</dbReference>
<accession>A0A926DG48</accession>
<dbReference type="HAMAP" id="MF_00095">
    <property type="entry name" value="SfsA"/>
    <property type="match status" value="1"/>
</dbReference>
<feature type="domain" description="Sugar fermentation stimulation protein C-terminal" evidence="2">
    <location>
        <begin position="80"/>
        <end position="217"/>
    </location>
</feature>
<dbReference type="Gene3D" id="3.40.1350.60">
    <property type="match status" value="1"/>
</dbReference>